<dbReference type="RefSeq" id="WP_196817386.1">
    <property type="nucleotide sequence ID" value="NZ_CP012850.1"/>
</dbReference>
<evidence type="ECO:0000256" key="1">
    <source>
        <dbReference type="ARBA" id="ARBA00004141"/>
    </source>
</evidence>
<feature type="domain" description="Cation efflux protein transmembrane" evidence="10">
    <location>
        <begin position="19"/>
        <end position="248"/>
    </location>
</feature>
<keyword evidence="13" id="KW-1185">Reference proteome</keyword>
<dbReference type="NCBIfam" id="TIGR01297">
    <property type="entry name" value="CDF"/>
    <property type="match status" value="1"/>
</dbReference>
<dbReference type="PANTHER" id="PTHR11562:SF17">
    <property type="entry name" value="RE54080P-RELATED"/>
    <property type="match status" value="1"/>
</dbReference>
<evidence type="ECO:0000256" key="5">
    <source>
        <dbReference type="ARBA" id="ARBA00022989"/>
    </source>
</evidence>
<feature type="transmembrane region" description="Helical" evidence="9">
    <location>
        <begin position="20"/>
        <end position="45"/>
    </location>
</feature>
<dbReference type="Pfam" id="PF16916">
    <property type="entry name" value="ZT_dimer"/>
    <property type="match status" value="1"/>
</dbReference>
<dbReference type="InterPro" id="IPR036837">
    <property type="entry name" value="Cation_efflux_CTD_sf"/>
</dbReference>
<keyword evidence="5 9" id="KW-1133">Transmembrane helix</keyword>
<feature type="domain" description="Cation efflux protein cytoplasmic" evidence="11">
    <location>
        <begin position="252"/>
        <end position="326"/>
    </location>
</feature>
<evidence type="ECO:0000256" key="9">
    <source>
        <dbReference type="SAM" id="Phobius"/>
    </source>
</evidence>
<evidence type="ECO:0000313" key="13">
    <source>
        <dbReference type="Proteomes" id="UP000058925"/>
    </source>
</evidence>
<evidence type="ECO:0000256" key="4">
    <source>
        <dbReference type="ARBA" id="ARBA00022692"/>
    </source>
</evidence>
<evidence type="ECO:0000259" key="10">
    <source>
        <dbReference type="Pfam" id="PF01545"/>
    </source>
</evidence>
<dbReference type="SUPFAM" id="SSF160240">
    <property type="entry name" value="Cation efflux protein cytoplasmic domain-like"/>
    <property type="match status" value="1"/>
</dbReference>
<dbReference type="KEGG" id="taa:NMY3_00578"/>
<dbReference type="Gene3D" id="1.20.1510.10">
    <property type="entry name" value="Cation efflux protein transmembrane domain"/>
    <property type="match status" value="1"/>
</dbReference>
<keyword evidence="6" id="KW-0406">Ion transport</keyword>
<comment type="similarity">
    <text evidence="2">Belongs to the cation diffusion facilitator (CDF) transporter (TC 2.A.4) family. SLC30A subfamily.</text>
</comment>
<dbReference type="Pfam" id="PF01545">
    <property type="entry name" value="Cation_efflux"/>
    <property type="match status" value="1"/>
</dbReference>
<keyword evidence="7 9" id="KW-0472">Membrane</keyword>
<dbReference type="InterPro" id="IPR058533">
    <property type="entry name" value="Cation_efflux_TM"/>
</dbReference>
<dbReference type="GO" id="GO:0005385">
    <property type="term" value="F:zinc ion transmembrane transporter activity"/>
    <property type="evidence" value="ECO:0007669"/>
    <property type="project" value="TreeGrafter"/>
</dbReference>
<dbReference type="AlphaFoldDB" id="A0A654LTU1"/>
<gene>
    <name evidence="12" type="primary">czcD_1</name>
    <name evidence="12" type="ORF">NMY3_00578</name>
</gene>
<evidence type="ECO:0000259" key="11">
    <source>
        <dbReference type="Pfam" id="PF16916"/>
    </source>
</evidence>
<keyword evidence="3" id="KW-0813">Transport</keyword>
<evidence type="ECO:0000256" key="2">
    <source>
        <dbReference type="ARBA" id="ARBA00008873"/>
    </source>
</evidence>
<evidence type="ECO:0000256" key="7">
    <source>
        <dbReference type="ARBA" id="ARBA00023136"/>
    </source>
</evidence>
<feature type="region of interest" description="Disordered" evidence="8">
    <location>
        <begin position="165"/>
        <end position="184"/>
    </location>
</feature>
<feature type="transmembrane region" description="Helical" evidence="9">
    <location>
        <begin position="89"/>
        <end position="107"/>
    </location>
</feature>
<accession>A0A654LTU1</accession>
<evidence type="ECO:0000256" key="3">
    <source>
        <dbReference type="ARBA" id="ARBA00022448"/>
    </source>
</evidence>
<dbReference type="OrthoDB" id="269083at2157"/>
<evidence type="ECO:0000313" key="12">
    <source>
        <dbReference type="EMBL" id="ALI34788.1"/>
    </source>
</evidence>
<dbReference type="InterPro" id="IPR002524">
    <property type="entry name" value="Cation_efflux"/>
</dbReference>
<dbReference type="PANTHER" id="PTHR11562">
    <property type="entry name" value="CATION EFFLUX PROTEIN/ ZINC TRANSPORTER"/>
    <property type="match status" value="1"/>
</dbReference>
<dbReference type="InterPro" id="IPR050681">
    <property type="entry name" value="CDF/SLC30A"/>
</dbReference>
<comment type="subcellular location">
    <subcellularLocation>
        <location evidence="1">Membrane</location>
        <topology evidence="1">Multi-pass membrane protein</topology>
    </subcellularLocation>
</comment>
<dbReference type="Proteomes" id="UP000058925">
    <property type="component" value="Chromosome"/>
</dbReference>
<dbReference type="SUPFAM" id="SSF161111">
    <property type="entry name" value="Cation efflux protein transmembrane domain-like"/>
    <property type="match status" value="1"/>
</dbReference>
<dbReference type="InterPro" id="IPR027469">
    <property type="entry name" value="Cation_efflux_TMD_sf"/>
</dbReference>
<organism evidence="12 13">
    <name type="scientific">Candidatus Nitrosocosmicus oleophilus</name>
    <dbReference type="NCBI Taxonomy" id="1353260"/>
    <lineage>
        <taxon>Archaea</taxon>
        <taxon>Nitrososphaerota</taxon>
        <taxon>Nitrososphaeria</taxon>
        <taxon>Nitrososphaerales</taxon>
        <taxon>Nitrososphaeraceae</taxon>
        <taxon>Candidatus Nitrosocosmicus</taxon>
    </lineage>
</organism>
<keyword evidence="4 9" id="KW-0812">Transmembrane</keyword>
<dbReference type="GO" id="GO:0005886">
    <property type="term" value="C:plasma membrane"/>
    <property type="evidence" value="ECO:0007669"/>
    <property type="project" value="TreeGrafter"/>
</dbReference>
<evidence type="ECO:0000256" key="8">
    <source>
        <dbReference type="SAM" id="MobiDB-lite"/>
    </source>
</evidence>
<reference evidence="13" key="1">
    <citation type="submission" date="2015-10" db="EMBL/GenBank/DDBJ databases">
        <title>Niche specialization of a soil ammonia-oxidizing archaeon, Candidatus Nitrosocosmicus oleophilus.</title>
        <authorList>
            <person name="Jung M.-Y."/>
            <person name="Rhee S.-K."/>
        </authorList>
    </citation>
    <scope>NUCLEOTIDE SEQUENCE [LARGE SCALE GENOMIC DNA]</scope>
    <source>
        <strain evidence="13">MY3</strain>
    </source>
</reference>
<evidence type="ECO:0000256" key="6">
    <source>
        <dbReference type="ARBA" id="ARBA00023065"/>
    </source>
</evidence>
<dbReference type="InterPro" id="IPR027470">
    <property type="entry name" value="Cation_efflux_CTD"/>
</dbReference>
<feature type="compositionally biased region" description="Basic and acidic residues" evidence="8">
    <location>
        <begin position="165"/>
        <end position="180"/>
    </location>
</feature>
<dbReference type="GeneID" id="60420738"/>
<name>A0A654LTU1_9ARCH</name>
<feature type="transmembrane region" description="Helical" evidence="9">
    <location>
        <begin position="119"/>
        <end position="139"/>
    </location>
</feature>
<dbReference type="EMBL" id="CP012850">
    <property type="protein sequence ID" value="ALI34788.1"/>
    <property type="molecule type" value="Genomic_DNA"/>
</dbReference>
<protein>
    <submittedName>
        <fullName evidence="12">Cobalt-zinc-cadmium resistance protein CzcD</fullName>
    </submittedName>
</protein>
<proteinExistence type="inferred from homology"/>
<sequence length="334" mass="37025">MHNNTTEIIKSNVKIRKLKIVLVLISTYLVIEILAGFYTGSLALLADAGHMFTDTFGIGIALIAAIYSRKEATPVHTFGFFRTEILASLLNSIILSLLSIIIIYEAYRRIFEPVDIQSLPMIIVAMIGLIVNVTGMYILRGEHVHDHGSRNKINDNNIKKSLSIKEHPDRSSDPIHKEHSDQEEDLNIKGARLELLSDTIGSIGVIGGGIAIAITNITIIDPILSIGLAIFILPRVWGLLKKSVHILMEGVPSNISYEVIQQALLQTKGVTGVFDLHIWTITSGYHALSAHIVVMDTSNSYQVLHDISSVLEKRFNIIHSTIQIEKFHPTDIDE</sequence>